<dbReference type="GO" id="GO:0000976">
    <property type="term" value="F:transcription cis-regulatory region binding"/>
    <property type="evidence" value="ECO:0007669"/>
    <property type="project" value="TreeGrafter"/>
</dbReference>
<dbReference type="Gene3D" id="3.40.50.2300">
    <property type="match status" value="2"/>
</dbReference>
<dbReference type="PANTHER" id="PTHR30146">
    <property type="entry name" value="LACI-RELATED TRANSCRIPTIONAL REPRESSOR"/>
    <property type="match status" value="1"/>
</dbReference>
<comment type="caution">
    <text evidence="5">The sequence shown here is derived from an EMBL/GenBank/DDBJ whole genome shotgun (WGS) entry which is preliminary data.</text>
</comment>
<keyword evidence="2" id="KW-0238">DNA-binding</keyword>
<dbReference type="OrthoDB" id="833520at2"/>
<dbReference type="PROSITE" id="PS50932">
    <property type="entry name" value="HTH_LACI_2"/>
    <property type="match status" value="1"/>
</dbReference>
<sequence length="343" mass="37809">MEKEVTIYDIAELLQLSAATVSRALNDHPAINIKTRQRVQSKANELGYRSNTFASNLRKKTTQTLGVIVPRLNSHFMSSVLAGMEVVANKAGYHMLISQSLESAANEKANARTMFNNRVDGLLVSLAYDTESYDHFAGFIKKKVPLLFFDRVTDFMECPGIVIDNYKAGYEATRHLLAQGCQQILHVTGNLRRNVYNDRMEGYKKAIQEAGLSERAVQVIVNDLSAEAGVVLARQIMAMEQKPDGVFVASDICAVNCMRALIDAGYRIPDDVAFVGFNNDHVSQIIDPKLTTVDYPGHQMGELAVSTMINHLTSNQPLGATSSIVLRSQLIVRASSKRLLGAD</sequence>
<dbReference type="InterPro" id="IPR010982">
    <property type="entry name" value="Lambda_DNA-bd_dom_sf"/>
</dbReference>
<dbReference type="EMBL" id="QGDT01000006">
    <property type="protein sequence ID" value="PWJ57780.1"/>
    <property type="molecule type" value="Genomic_DNA"/>
</dbReference>
<evidence type="ECO:0000256" key="3">
    <source>
        <dbReference type="ARBA" id="ARBA00023163"/>
    </source>
</evidence>
<organism evidence="5 6">
    <name type="scientific">Dyadobacter jejuensis</name>
    <dbReference type="NCBI Taxonomy" id="1082580"/>
    <lineage>
        <taxon>Bacteria</taxon>
        <taxon>Pseudomonadati</taxon>
        <taxon>Bacteroidota</taxon>
        <taxon>Cytophagia</taxon>
        <taxon>Cytophagales</taxon>
        <taxon>Spirosomataceae</taxon>
        <taxon>Dyadobacter</taxon>
    </lineage>
</organism>
<keyword evidence="3" id="KW-0804">Transcription</keyword>
<dbReference type="AlphaFoldDB" id="A0A316ALT1"/>
<dbReference type="Proteomes" id="UP000245880">
    <property type="component" value="Unassembled WGS sequence"/>
</dbReference>
<dbReference type="SUPFAM" id="SSF47413">
    <property type="entry name" value="lambda repressor-like DNA-binding domains"/>
    <property type="match status" value="1"/>
</dbReference>
<dbReference type="Gene3D" id="1.10.260.40">
    <property type="entry name" value="lambda repressor-like DNA-binding domains"/>
    <property type="match status" value="1"/>
</dbReference>
<evidence type="ECO:0000259" key="4">
    <source>
        <dbReference type="PROSITE" id="PS50932"/>
    </source>
</evidence>
<proteinExistence type="predicted"/>
<accession>A0A316ALT1</accession>
<protein>
    <submittedName>
        <fullName evidence="5">LacI family transcriptional regulator</fullName>
    </submittedName>
</protein>
<dbReference type="PANTHER" id="PTHR30146:SF109">
    <property type="entry name" value="HTH-TYPE TRANSCRIPTIONAL REGULATOR GALS"/>
    <property type="match status" value="1"/>
</dbReference>
<evidence type="ECO:0000313" key="6">
    <source>
        <dbReference type="Proteomes" id="UP000245880"/>
    </source>
</evidence>
<dbReference type="InterPro" id="IPR046335">
    <property type="entry name" value="LacI/GalR-like_sensor"/>
</dbReference>
<evidence type="ECO:0000313" key="5">
    <source>
        <dbReference type="EMBL" id="PWJ57780.1"/>
    </source>
</evidence>
<dbReference type="SUPFAM" id="SSF53822">
    <property type="entry name" value="Periplasmic binding protein-like I"/>
    <property type="match status" value="1"/>
</dbReference>
<name>A0A316ALT1_9BACT</name>
<gene>
    <name evidence="5" type="ORF">CLV98_106252</name>
</gene>
<evidence type="ECO:0000256" key="2">
    <source>
        <dbReference type="ARBA" id="ARBA00023125"/>
    </source>
</evidence>
<dbReference type="InterPro" id="IPR028082">
    <property type="entry name" value="Peripla_BP_I"/>
</dbReference>
<dbReference type="CDD" id="cd01392">
    <property type="entry name" value="HTH_LacI"/>
    <property type="match status" value="1"/>
</dbReference>
<evidence type="ECO:0000256" key="1">
    <source>
        <dbReference type="ARBA" id="ARBA00023015"/>
    </source>
</evidence>
<keyword evidence="1" id="KW-0805">Transcription regulation</keyword>
<feature type="domain" description="HTH lacI-type" evidence="4">
    <location>
        <begin position="5"/>
        <end position="59"/>
    </location>
</feature>
<reference evidence="5 6" key="1">
    <citation type="submission" date="2018-03" db="EMBL/GenBank/DDBJ databases">
        <title>Genomic Encyclopedia of Archaeal and Bacterial Type Strains, Phase II (KMG-II): from individual species to whole genera.</title>
        <authorList>
            <person name="Goeker M."/>
        </authorList>
    </citation>
    <scope>NUCLEOTIDE SEQUENCE [LARGE SCALE GENOMIC DNA]</scope>
    <source>
        <strain evidence="5 6">DSM 100346</strain>
    </source>
</reference>
<dbReference type="InterPro" id="IPR000843">
    <property type="entry name" value="HTH_LacI"/>
</dbReference>
<dbReference type="RefSeq" id="WP_109674945.1">
    <property type="nucleotide sequence ID" value="NZ_QGDT01000006.1"/>
</dbReference>
<dbReference type="Pfam" id="PF13377">
    <property type="entry name" value="Peripla_BP_3"/>
    <property type="match status" value="1"/>
</dbReference>
<dbReference type="GO" id="GO:0003700">
    <property type="term" value="F:DNA-binding transcription factor activity"/>
    <property type="evidence" value="ECO:0007669"/>
    <property type="project" value="TreeGrafter"/>
</dbReference>
<dbReference type="CDD" id="cd06267">
    <property type="entry name" value="PBP1_LacI_sugar_binding-like"/>
    <property type="match status" value="1"/>
</dbReference>
<keyword evidence="6" id="KW-1185">Reference proteome</keyword>
<dbReference type="Pfam" id="PF00356">
    <property type="entry name" value="LacI"/>
    <property type="match status" value="1"/>
</dbReference>
<dbReference type="SMART" id="SM00354">
    <property type="entry name" value="HTH_LACI"/>
    <property type="match status" value="1"/>
</dbReference>